<dbReference type="Proteomes" id="UP000467841">
    <property type="component" value="Unassembled WGS sequence"/>
</dbReference>
<dbReference type="InterPro" id="IPR035979">
    <property type="entry name" value="RBD_domain_sf"/>
</dbReference>
<dbReference type="Pfam" id="PF00076">
    <property type="entry name" value="RRM_1"/>
    <property type="match status" value="1"/>
</dbReference>
<dbReference type="SUPFAM" id="SSF54928">
    <property type="entry name" value="RNA-binding domain, RBD"/>
    <property type="match status" value="1"/>
</dbReference>
<dbReference type="PROSITE" id="PS50102">
    <property type="entry name" value="RRM"/>
    <property type="match status" value="1"/>
</dbReference>
<name>A0A6D2HUH8_9BRAS</name>
<dbReference type="InterPro" id="IPR012677">
    <property type="entry name" value="Nucleotide-bd_a/b_plait_sf"/>
</dbReference>
<dbReference type="InterPro" id="IPR000504">
    <property type="entry name" value="RRM_dom"/>
</dbReference>
<dbReference type="GO" id="GO:0003723">
    <property type="term" value="F:RNA binding"/>
    <property type="evidence" value="ECO:0007669"/>
    <property type="project" value="UniProtKB-UniRule"/>
</dbReference>
<sequence>MDDMSNRLNVVTDFVEKQQQKESDLPVTSLKEKKTPKKKKKVVKYKCSYESNDYKMMNRQTLFVTGFRCSFPSAVIKRKLTEHFSSYGKVAMVYLPLHCKTDSSIGYAFINMRDDEKEALKLDGTRFDGMYLEVTMAYGRSEYHVSTNRRGCKSCLRNLMKRRREDVNPRVRRLPKLPDNLPSPDFVDFV</sequence>
<comment type="caution">
    <text evidence="3">The sequence shown here is derived from an EMBL/GenBank/DDBJ whole genome shotgun (WGS) entry which is preliminary data.</text>
</comment>
<dbReference type="Gene3D" id="3.30.70.330">
    <property type="match status" value="1"/>
</dbReference>
<gene>
    <name evidence="3" type="ORF">MERR_LOCUS7830</name>
</gene>
<organism evidence="3 4">
    <name type="scientific">Microthlaspi erraticum</name>
    <dbReference type="NCBI Taxonomy" id="1685480"/>
    <lineage>
        <taxon>Eukaryota</taxon>
        <taxon>Viridiplantae</taxon>
        <taxon>Streptophyta</taxon>
        <taxon>Embryophyta</taxon>
        <taxon>Tracheophyta</taxon>
        <taxon>Spermatophyta</taxon>
        <taxon>Magnoliopsida</taxon>
        <taxon>eudicotyledons</taxon>
        <taxon>Gunneridae</taxon>
        <taxon>Pentapetalae</taxon>
        <taxon>rosids</taxon>
        <taxon>malvids</taxon>
        <taxon>Brassicales</taxon>
        <taxon>Brassicaceae</taxon>
        <taxon>Coluteocarpeae</taxon>
        <taxon>Microthlaspi</taxon>
    </lineage>
</organism>
<feature type="domain" description="RRM" evidence="2">
    <location>
        <begin position="60"/>
        <end position="139"/>
    </location>
</feature>
<dbReference type="EMBL" id="CACVBM020000555">
    <property type="protein sequence ID" value="CAA7020595.1"/>
    <property type="molecule type" value="Genomic_DNA"/>
</dbReference>
<evidence type="ECO:0000313" key="3">
    <source>
        <dbReference type="EMBL" id="CAA7020595.1"/>
    </source>
</evidence>
<protein>
    <recommendedName>
        <fullName evidence="2">RRM domain-containing protein</fullName>
    </recommendedName>
</protein>
<evidence type="ECO:0000313" key="4">
    <source>
        <dbReference type="Proteomes" id="UP000467841"/>
    </source>
</evidence>
<keyword evidence="1" id="KW-0694">RNA-binding</keyword>
<proteinExistence type="predicted"/>
<evidence type="ECO:0000256" key="1">
    <source>
        <dbReference type="PROSITE-ProRule" id="PRU00176"/>
    </source>
</evidence>
<reference evidence="3" key="1">
    <citation type="submission" date="2020-01" db="EMBL/GenBank/DDBJ databases">
        <authorList>
            <person name="Mishra B."/>
        </authorList>
    </citation>
    <scope>NUCLEOTIDE SEQUENCE [LARGE SCALE GENOMIC DNA]</scope>
</reference>
<accession>A0A6D2HUH8</accession>
<dbReference type="AlphaFoldDB" id="A0A6D2HUH8"/>
<evidence type="ECO:0000259" key="2">
    <source>
        <dbReference type="PROSITE" id="PS50102"/>
    </source>
</evidence>
<dbReference type="SMART" id="SM00360">
    <property type="entry name" value="RRM"/>
    <property type="match status" value="1"/>
</dbReference>
<keyword evidence="4" id="KW-1185">Reference proteome</keyword>